<proteinExistence type="predicted"/>
<keyword evidence="2" id="KW-1185">Reference proteome</keyword>
<dbReference type="GeneID" id="9690323"/>
<evidence type="ECO:0000313" key="2">
    <source>
        <dbReference type="Proteomes" id="UP000001876"/>
    </source>
</evidence>
<dbReference type="AlphaFoldDB" id="C1NAB6"/>
<reference evidence="1 2" key="1">
    <citation type="journal article" date="2009" name="Science">
        <title>Green evolution and dynamic adaptations revealed by genomes of the marine picoeukaryotes Micromonas.</title>
        <authorList>
            <person name="Worden A.Z."/>
            <person name="Lee J.H."/>
            <person name="Mock T."/>
            <person name="Rouze P."/>
            <person name="Simmons M.P."/>
            <person name="Aerts A.L."/>
            <person name="Allen A.E."/>
            <person name="Cuvelier M.L."/>
            <person name="Derelle E."/>
            <person name="Everett M.V."/>
            <person name="Foulon E."/>
            <person name="Grimwood J."/>
            <person name="Gundlach H."/>
            <person name="Henrissat B."/>
            <person name="Napoli C."/>
            <person name="McDonald S.M."/>
            <person name="Parker M.S."/>
            <person name="Rombauts S."/>
            <person name="Salamov A."/>
            <person name="Von Dassow P."/>
            <person name="Badger J.H."/>
            <person name="Coutinho P.M."/>
            <person name="Demir E."/>
            <person name="Dubchak I."/>
            <person name="Gentemann C."/>
            <person name="Eikrem W."/>
            <person name="Gready J.E."/>
            <person name="John U."/>
            <person name="Lanier W."/>
            <person name="Lindquist E.A."/>
            <person name="Lucas S."/>
            <person name="Mayer K.F."/>
            <person name="Moreau H."/>
            <person name="Not F."/>
            <person name="Otillar R."/>
            <person name="Panaud O."/>
            <person name="Pangilinan J."/>
            <person name="Paulsen I."/>
            <person name="Piegu B."/>
            <person name="Poliakov A."/>
            <person name="Robbens S."/>
            <person name="Schmutz J."/>
            <person name="Toulza E."/>
            <person name="Wyss T."/>
            <person name="Zelensky A."/>
            <person name="Zhou K."/>
            <person name="Armbrust E.V."/>
            <person name="Bhattacharya D."/>
            <person name="Goodenough U.W."/>
            <person name="Van de Peer Y."/>
            <person name="Grigoriev I.V."/>
        </authorList>
    </citation>
    <scope>NUCLEOTIDE SEQUENCE [LARGE SCALE GENOMIC DNA]</scope>
    <source>
        <strain evidence="1 2">CCMP1545</strain>
    </source>
</reference>
<protein>
    <submittedName>
        <fullName evidence="1">Predicted protein</fullName>
    </submittedName>
</protein>
<organism evidence="2">
    <name type="scientific">Micromonas pusilla (strain CCMP1545)</name>
    <name type="common">Picoplanktonic green alga</name>
    <dbReference type="NCBI Taxonomy" id="564608"/>
    <lineage>
        <taxon>Eukaryota</taxon>
        <taxon>Viridiplantae</taxon>
        <taxon>Chlorophyta</taxon>
        <taxon>Mamiellophyceae</taxon>
        <taxon>Mamiellales</taxon>
        <taxon>Mamiellaceae</taxon>
        <taxon>Micromonas</taxon>
    </lineage>
</organism>
<dbReference type="KEGG" id="mpp:MICPUCDRAFT_66016"/>
<gene>
    <name evidence="1" type="ORF">MICPUCDRAFT_66016</name>
</gene>
<evidence type="ECO:0000313" key="1">
    <source>
        <dbReference type="EMBL" id="EEH50916.1"/>
    </source>
</evidence>
<dbReference type="EMBL" id="GG663753">
    <property type="protein sequence ID" value="EEH50916.1"/>
    <property type="molecule type" value="Genomic_DNA"/>
</dbReference>
<accession>C1NAB6</accession>
<name>C1NAB6_MICPC</name>
<dbReference type="RefSeq" id="XP_003064936.1">
    <property type="nucleotide sequence ID" value="XM_003064890.1"/>
</dbReference>
<dbReference type="Proteomes" id="UP000001876">
    <property type="component" value="Unassembled WGS sequence"/>
</dbReference>
<sequence>MPSAVKLYFSWTWGDSDRRTRRWELDTSVVPRRNGFFARVGDPRASRSSFAAHFTVPAVVYRVVTVLLLVPSRLYGLHFFQATL</sequence>